<dbReference type="EMBL" id="PPTS01000001">
    <property type="protein sequence ID" value="RDB67216.1"/>
    <property type="molecule type" value="Genomic_DNA"/>
</dbReference>
<protein>
    <submittedName>
        <fullName evidence="8">Oxidoreductase</fullName>
    </submittedName>
</protein>
<dbReference type="PANTHER" id="PTHR43545:SF4">
    <property type="entry name" value="IRON-SULFUR PROTEIN"/>
    <property type="match status" value="1"/>
</dbReference>
<evidence type="ECO:0000256" key="2">
    <source>
        <dbReference type="ARBA" id="ARBA00022485"/>
    </source>
</evidence>
<organism evidence="8 9">
    <name type="scientific">Gordonibacter pamelaeae</name>
    <dbReference type="NCBI Taxonomy" id="471189"/>
    <lineage>
        <taxon>Bacteria</taxon>
        <taxon>Bacillati</taxon>
        <taxon>Actinomycetota</taxon>
        <taxon>Coriobacteriia</taxon>
        <taxon>Eggerthellales</taxon>
        <taxon>Eggerthellaceae</taxon>
        <taxon>Gordonibacter</taxon>
    </lineage>
</organism>
<evidence type="ECO:0000313" key="9">
    <source>
        <dbReference type="Proteomes" id="UP000254000"/>
    </source>
</evidence>
<dbReference type="PANTHER" id="PTHR43545">
    <property type="entry name" value="FORMATE DEHYDROGENASE, NITRATE-INDUCIBLE, IRON-SULFUR SUBUNIT"/>
    <property type="match status" value="1"/>
</dbReference>
<dbReference type="AlphaFoldDB" id="A0A369M9Q7"/>
<proteinExistence type="predicted"/>
<dbReference type="GO" id="GO:0046872">
    <property type="term" value="F:metal ion binding"/>
    <property type="evidence" value="ECO:0007669"/>
    <property type="project" value="UniProtKB-KW"/>
</dbReference>
<dbReference type="RefSeq" id="WP_114568210.1">
    <property type="nucleotide sequence ID" value="NZ_CABMMS010000001.1"/>
</dbReference>
<reference evidence="8 9" key="1">
    <citation type="journal article" date="2018" name="Elife">
        <title>Discovery and characterization of a prevalent human gut bacterial enzyme sufficient for the inactivation of a family of plant toxins.</title>
        <authorList>
            <person name="Koppel N."/>
            <person name="Bisanz J.E."/>
            <person name="Pandelia M.E."/>
            <person name="Turnbaugh P.J."/>
            <person name="Balskus E.P."/>
        </authorList>
    </citation>
    <scope>NUCLEOTIDE SEQUENCE [LARGE SCALE GENOMIC DNA]</scope>
    <source>
        <strain evidence="8 9">3C</strain>
    </source>
</reference>
<dbReference type="GeneID" id="78358469"/>
<comment type="caution">
    <text evidence="8">The sequence shown here is derived from an EMBL/GenBank/DDBJ whole genome shotgun (WGS) entry which is preliminary data.</text>
</comment>
<dbReference type="GO" id="GO:0030313">
    <property type="term" value="C:cell envelope"/>
    <property type="evidence" value="ECO:0007669"/>
    <property type="project" value="UniProtKB-SubCell"/>
</dbReference>
<sequence length="111" mass="11795">MANALMIDYGFCTGCHACEVACKKHLGLPAGQHGIRVLQDGPRELAGGGWEYNFLPMPTSLCDLCASRLAEGKDAACVHHCPAHCMALGPAEELAARFDGKVNRALFVPAQ</sequence>
<dbReference type="Proteomes" id="UP000254000">
    <property type="component" value="Unassembled WGS sequence"/>
</dbReference>
<dbReference type="OrthoDB" id="5432641at2"/>
<evidence type="ECO:0000259" key="7">
    <source>
        <dbReference type="PROSITE" id="PS51379"/>
    </source>
</evidence>
<evidence type="ECO:0000256" key="6">
    <source>
        <dbReference type="ARBA" id="ARBA00023014"/>
    </source>
</evidence>
<gene>
    <name evidence="8" type="ORF">C1877_01905</name>
</gene>
<accession>A0A369M9Q7</accession>
<keyword evidence="6" id="KW-0411">Iron-sulfur</keyword>
<evidence type="ECO:0000256" key="5">
    <source>
        <dbReference type="ARBA" id="ARBA00023004"/>
    </source>
</evidence>
<evidence type="ECO:0000313" key="8">
    <source>
        <dbReference type="EMBL" id="RDB67216.1"/>
    </source>
</evidence>
<keyword evidence="9" id="KW-1185">Reference proteome</keyword>
<dbReference type="SUPFAM" id="SSF54862">
    <property type="entry name" value="4Fe-4S ferredoxins"/>
    <property type="match status" value="1"/>
</dbReference>
<dbReference type="PROSITE" id="PS51379">
    <property type="entry name" value="4FE4S_FER_2"/>
    <property type="match status" value="1"/>
</dbReference>
<evidence type="ECO:0000256" key="1">
    <source>
        <dbReference type="ARBA" id="ARBA00004196"/>
    </source>
</evidence>
<keyword evidence="4" id="KW-0677">Repeat</keyword>
<evidence type="ECO:0000256" key="4">
    <source>
        <dbReference type="ARBA" id="ARBA00022737"/>
    </source>
</evidence>
<evidence type="ECO:0000256" key="3">
    <source>
        <dbReference type="ARBA" id="ARBA00022723"/>
    </source>
</evidence>
<keyword evidence="3" id="KW-0479">Metal-binding</keyword>
<dbReference type="Gene3D" id="3.30.70.20">
    <property type="match status" value="1"/>
</dbReference>
<keyword evidence="2" id="KW-0004">4Fe-4S</keyword>
<feature type="domain" description="4Fe-4S ferredoxin-type" evidence="7">
    <location>
        <begin position="3"/>
        <end position="31"/>
    </location>
</feature>
<dbReference type="GO" id="GO:0051539">
    <property type="term" value="F:4 iron, 4 sulfur cluster binding"/>
    <property type="evidence" value="ECO:0007669"/>
    <property type="project" value="UniProtKB-KW"/>
</dbReference>
<dbReference type="InterPro" id="IPR051555">
    <property type="entry name" value="FDH_Electron_Transfer_Unit"/>
</dbReference>
<name>A0A369M9Q7_9ACTN</name>
<dbReference type="InterPro" id="IPR017896">
    <property type="entry name" value="4Fe4S_Fe-S-bd"/>
</dbReference>
<keyword evidence="5" id="KW-0408">Iron</keyword>
<comment type="subcellular location">
    <subcellularLocation>
        <location evidence="1">Cell envelope</location>
    </subcellularLocation>
</comment>